<evidence type="ECO:0000313" key="1">
    <source>
        <dbReference type="EMBL" id="JAH19276.1"/>
    </source>
</evidence>
<reference evidence="1" key="2">
    <citation type="journal article" date="2015" name="Fish Shellfish Immunol.">
        <title>Early steps in the European eel (Anguilla anguilla)-Vibrio vulnificus interaction in the gills: Role of the RtxA13 toxin.</title>
        <authorList>
            <person name="Callol A."/>
            <person name="Pajuelo D."/>
            <person name="Ebbesson L."/>
            <person name="Teles M."/>
            <person name="MacKenzie S."/>
            <person name="Amaro C."/>
        </authorList>
    </citation>
    <scope>NUCLEOTIDE SEQUENCE</scope>
</reference>
<dbReference type="EMBL" id="GBXM01089301">
    <property type="protein sequence ID" value="JAH19276.1"/>
    <property type="molecule type" value="Transcribed_RNA"/>
</dbReference>
<sequence>MGEQVPGEVLGWVPTSRTCVESSSVEFSIKIALSRDVESVGMAFSSSADHTAKWVVSSSLTLK</sequence>
<protein>
    <submittedName>
        <fullName evidence="1">Uncharacterized protein</fullName>
    </submittedName>
</protein>
<proteinExistence type="predicted"/>
<reference evidence="1" key="1">
    <citation type="submission" date="2014-11" db="EMBL/GenBank/DDBJ databases">
        <authorList>
            <person name="Amaro Gonzalez C."/>
        </authorList>
    </citation>
    <scope>NUCLEOTIDE SEQUENCE</scope>
</reference>
<organism evidence="1">
    <name type="scientific">Anguilla anguilla</name>
    <name type="common">European freshwater eel</name>
    <name type="synonym">Muraena anguilla</name>
    <dbReference type="NCBI Taxonomy" id="7936"/>
    <lineage>
        <taxon>Eukaryota</taxon>
        <taxon>Metazoa</taxon>
        <taxon>Chordata</taxon>
        <taxon>Craniata</taxon>
        <taxon>Vertebrata</taxon>
        <taxon>Euteleostomi</taxon>
        <taxon>Actinopterygii</taxon>
        <taxon>Neopterygii</taxon>
        <taxon>Teleostei</taxon>
        <taxon>Anguilliformes</taxon>
        <taxon>Anguillidae</taxon>
        <taxon>Anguilla</taxon>
    </lineage>
</organism>
<name>A0A0E9QQS5_ANGAN</name>
<dbReference type="AlphaFoldDB" id="A0A0E9QQS5"/>
<accession>A0A0E9QQS5</accession>